<dbReference type="HOGENOM" id="CLU_002555_3_0_1"/>
<name>N6TMA4_DENPD</name>
<dbReference type="FunFam" id="3.10.250.10:FF:000006">
    <property type="entry name" value="neurotrypsin isoform X2"/>
    <property type="match status" value="1"/>
</dbReference>
<reference evidence="17" key="1">
    <citation type="journal article" date="2013" name="Genome Biol.">
        <title>Draft genome of the mountain pine beetle, Dendroctonus ponderosae Hopkins, a major forest pest.</title>
        <authorList>
            <person name="Keeling C.I."/>
            <person name="Yuen M.M."/>
            <person name="Liao N.Y."/>
            <person name="Docking T.R."/>
            <person name="Chan S.K."/>
            <person name="Taylor G.A."/>
            <person name="Palmquist D.L."/>
            <person name="Jackman S.D."/>
            <person name="Nguyen A."/>
            <person name="Li M."/>
            <person name="Henderson H."/>
            <person name="Janes J.K."/>
            <person name="Zhao Y."/>
            <person name="Pandoh P."/>
            <person name="Moore R."/>
            <person name="Sperling F.A."/>
            <person name="Huber D.P."/>
            <person name="Birol I."/>
            <person name="Jones S.J."/>
            <person name="Bohlmann J."/>
        </authorList>
    </citation>
    <scope>NUCLEOTIDE SEQUENCE</scope>
</reference>
<dbReference type="PROSITE" id="PS50287">
    <property type="entry name" value="SRCR_2"/>
    <property type="match status" value="2"/>
</dbReference>
<evidence type="ECO:0000256" key="2">
    <source>
        <dbReference type="ARBA" id="ARBA00004239"/>
    </source>
</evidence>
<evidence type="ECO:0000256" key="4">
    <source>
        <dbReference type="ARBA" id="ARBA00022477"/>
    </source>
</evidence>
<dbReference type="Pfam" id="PF00530">
    <property type="entry name" value="SRCR"/>
    <property type="match status" value="2"/>
</dbReference>
<keyword evidence="6" id="KW-0479">Metal-binding</keyword>
<keyword evidence="11" id="KW-0186">Copper</keyword>
<keyword evidence="12 16" id="KW-1015">Disulfide bond</keyword>
<evidence type="ECO:0000256" key="16">
    <source>
        <dbReference type="PROSITE-ProRule" id="PRU00196"/>
    </source>
</evidence>
<keyword evidence="7" id="KW-0732">Signal</keyword>
<dbReference type="PANTHER" id="PTHR45817">
    <property type="entry name" value="LYSYL OXIDASE-LIKE-RELATED"/>
    <property type="match status" value="1"/>
</dbReference>
<dbReference type="Gene3D" id="3.10.250.10">
    <property type="entry name" value="SRCR-like domain"/>
    <property type="match status" value="2"/>
</dbReference>
<dbReference type="SUPFAM" id="SSF56487">
    <property type="entry name" value="SRCR-like"/>
    <property type="match status" value="2"/>
</dbReference>
<dbReference type="InterPro" id="IPR050912">
    <property type="entry name" value="LOX-like_protein"/>
</dbReference>
<dbReference type="PRINTS" id="PR00258">
    <property type="entry name" value="SPERACTRCPTR"/>
</dbReference>
<dbReference type="InterPro" id="IPR001695">
    <property type="entry name" value="Lysyl_oxidase"/>
</dbReference>
<evidence type="ECO:0000256" key="5">
    <source>
        <dbReference type="ARBA" id="ARBA00022525"/>
    </source>
</evidence>
<evidence type="ECO:0000256" key="9">
    <source>
        <dbReference type="ARBA" id="ARBA00022772"/>
    </source>
</evidence>
<comment type="subcellular location">
    <subcellularLocation>
        <location evidence="2">Secreted</location>
        <location evidence="2">Extracellular space</location>
    </subcellularLocation>
</comment>
<comment type="similarity">
    <text evidence="3">Belongs to the lysyl oxidase family.</text>
</comment>
<keyword evidence="5" id="KW-0964">Secreted</keyword>
<dbReference type="OrthoDB" id="547291at2759"/>
<dbReference type="SMART" id="SM00202">
    <property type="entry name" value="SR"/>
    <property type="match status" value="2"/>
</dbReference>
<evidence type="ECO:0000256" key="15">
    <source>
        <dbReference type="ARBA" id="ARBA00047861"/>
    </source>
</evidence>
<keyword evidence="9" id="KW-0801">TPQ</keyword>
<evidence type="ECO:0000256" key="11">
    <source>
        <dbReference type="ARBA" id="ARBA00023008"/>
    </source>
</evidence>
<comment type="cofactor">
    <cofactor evidence="1">
        <name>Cu cation</name>
        <dbReference type="ChEBI" id="CHEBI:23378"/>
    </cofactor>
</comment>
<keyword evidence="4" id="KW-0886">LTQ</keyword>
<organism evidence="17">
    <name type="scientific">Dendroctonus ponderosae</name>
    <name type="common">Mountain pine beetle</name>
    <dbReference type="NCBI Taxonomy" id="77166"/>
    <lineage>
        <taxon>Eukaryota</taxon>
        <taxon>Metazoa</taxon>
        <taxon>Ecdysozoa</taxon>
        <taxon>Arthropoda</taxon>
        <taxon>Hexapoda</taxon>
        <taxon>Insecta</taxon>
        <taxon>Pterygota</taxon>
        <taxon>Neoptera</taxon>
        <taxon>Endopterygota</taxon>
        <taxon>Coleoptera</taxon>
        <taxon>Polyphaga</taxon>
        <taxon>Cucujiformia</taxon>
        <taxon>Curculionidae</taxon>
        <taxon>Scolytinae</taxon>
        <taxon>Dendroctonus</taxon>
    </lineage>
</organism>
<keyword evidence="13" id="KW-0325">Glycoprotein</keyword>
<dbReference type="GO" id="GO:0005507">
    <property type="term" value="F:copper ion binding"/>
    <property type="evidence" value="ECO:0007669"/>
    <property type="project" value="InterPro"/>
</dbReference>
<dbReference type="InterPro" id="IPR001190">
    <property type="entry name" value="SRCR"/>
</dbReference>
<comment type="catalytic activity">
    <reaction evidence="15">
        <text>L-lysyl-[protein] + O2 + H2O = (S)-2-amino-6-oxohexanoyl-[protein] + H2O2 + NH4(+)</text>
        <dbReference type="Rhea" id="RHEA:24544"/>
        <dbReference type="Rhea" id="RHEA-COMP:9752"/>
        <dbReference type="Rhea" id="RHEA-COMP:12448"/>
        <dbReference type="ChEBI" id="CHEBI:15377"/>
        <dbReference type="ChEBI" id="CHEBI:15379"/>
        <dbReference type="ChEBI" id="CHEBI:16240"/>
        <dbReference type="ChEBI" id="CHEBI:28938"/>
        <dbReference type="ChEBI" id="CHEBI:29969"/>
        <dbReference type="ChEBI" id="CHEBI:131803"/>
        <dbReference type="EC" id="1.4.3.13"/>
    </reaction>
</comment>
<evidence type="ECO:0000256" key="10">
    <source>
        <dbReference type="ARBA" id="ARBA00023002"/>
    </source>
</evidence>
<evidence type="ECO:0000313" key="17">
    <source>
        <dbReference type="EMBL" id="ENN70385.1"/>
    </source>
</evidence>
<dbReference type="GO" id="GO:0004720">
    <property type="term" value="F:protein-lysine 6-oxidase activity"/>
    <property type="evidence" value="ECO:0007669"/>
    <property type="project" value="UniProtKB-EC"/>
</dbReference>
<feature type="non-terminal residue" evidence="17">
    <location>
        <position position="1"/>
    </location>
</feature>
<dbReference type="PROSITE" id="PS00420">
    <property type="entry name" value="SRCR_1"/>
    <property type="match status" value="1"/>
</dbReference>
<evidence type="ECO:0000256" key="8">
    <source>
        <dbReference type="ARBA" id="ARBA00022737"/>
    </source>
</evidence>
<evidence type="ECO:0000256" key="7">
    <source>
        <dbReference type="ARBA" id="ARBA00022729"/>
    </source>
</evidence>
<gene>
    <name evidence="17" type="ORF">YQE_12892</name>
</gene>
<evidence type="ECO:0000256" key="14">
    <source>
        <dbReference type="ARBA" id="ARBA00038869"/>
    </source>
</evidence>
<evidence type="ECO:0000256" key="13">
    <source>
        <dbReference type="ARBA" id="ARBA00023180"/>
    </source>
</evidence>
<evidence type="ECO:0000256" key="3">
    <source>
        <dbReference type="ARBA" id="ARBA00007492"/>
    </source>
</evidence>
<dbReference type="PROSITE" id="PS00926">
    <property type="entry name" value="LYSYL_OXIDASE"/>
    <property type="match status" value="1"/>
</dbReference>
<accession>N6TMA4</accession>
<dbReference type="PANTHER" id="PTHR45817:SF4">
    <property type="entry name" value="LYSYL OXIDASE-LIKE-RELATED"/>
    <property type="match status" value="1"/>
</dbReference>
<keyword evidence="8" id="KW-0677">Repeat</keyword>
<evidence type="ECO:0000256" key="6">
    <source>
        <dbReference type="ARBA" id="ARBA00022723"/>
    </source>
</evidence>
<dbReference type="AlphaFoldDB" id="N6TMA4"/>
<dbReference type="GO" id="GO:0005615">
    <property type="term" value="C:extracellular space"/>
    <property type="evidence" value="ECO:0007669"/>
    <property type="project" value="TreeGrafter"/>
</dbReference>
<evidence type="ECO:0000256" key="12">
    <source>
        <dbReference type="ARBA" id="ARBA00023157"/>
    </source>
</evidence>
<dbReference type="InterPro" id="IPR036772">
    <property type="entry name" value="SRCR-like_dom_sf"/>
</dbReference>
<sequence length="510" mass="57040">MLNVKYLDLILFLVCTLEIAAIHSHDALSKNKSILIRKHLKRLKKVDGGVRLVGGRDEYEGNVEILYQGKWGAVCDDEWDLKESLVVCKQLGYFSGAVKPTSNSYFGISKRKFWMDDVFCDGTEEELADCRFDGWGKNDCKDSEAAGVICLDPAQTSSIPNEAKADTKRLSIGATRKIRLRGGRVATEGRVEVQTKGGRWDVICAEGWSLREALVVCKTLSLGKLFNVYSEKMIQFSGDILGYAADAIQTKFFGGKLSKTSLAGVRCFSNETSFATCTYQASLTGKCSEEEVAAVSCTQSLSDLVIDHEELTRSAYLQDQTMFFLQCAMEENCAASSAYQIQKENEAWHLETRRLLRFTARILNAGTADFRPLIPKHLWEWHMCHMHYHSMEVFATFDIFDAKGARVAEGHKASFCLEDNQCLPGVEPKYACANYGDQGITVNCSDIYKHTVDCQWVDISDLDPGNYKIKIAVNPEYKIAEMDYRNNAALCDFIYTPAFGTVTNCALELP</sequence>
<dbReference type="EC" id="1.4.3.13" evidence="14"/>
<evidence type="ECO:0000256" key="1">
    <source>
        <dbReference type="ARBA" id="ARBA00001935"/>
    </source>
</evidence>
<feature type="disulfide bond" evidence="16">
    <location>
        <begin position="120"/>
        <end position="130"/>
    </location>
</feature>
<dbReference type="PRINTS" id="PR00074">
    <property type="entry name" value="LYSYLOXIDASE"/>
</dbReference>
<dbReference type="OMA" id="HMCHMHF"/>
<feature type="disulfide bond" evidence="16">
    <location>
        <begin position="267"/>
        <end position="277"/>
    </location>
</feature>
<dbReference type="InterPro" id="IPR019828">
    <property type="entry name" value="Lysyl_oxidase_CS"/>
</dbReference>
<keyword evidence="10" id="KW-0560">Oxidoreductase</keyword>
<dbReference type="GO" id="GO:0016020">
    <property type="term" value="C:membrane"/>
    <property type="evidence" value="ECO:0007669"/>
    <property type="project" value="InterPro"/>
</dbReference>
<protein>
    <recommendedName>
        <fullName evidence="14">protein-lysine 6-oxidase</fullName>
        <ecNumber evidence="14">1.4.3.13</ecNumber>
    </recommendedName>
</protein>
<dbReference type="Pfam" id="PF01186">
    <property type="entry name" value="Lysyl_oxidase"/>
    <property type="match status" value="1"/>
</dbReference>
<comment type="caution">
    <text evidence="16">Lacks conserved residue(s) required for the propagation of feature annotation.</text>
</comment>
<proteinExistence type="inferred from homology"/>
<dbReference type="EMBL" id="KB741292">
    <property type="protein sequence ID" value="ENN70385.1"/>
    <property type="molecule type" value="Genomic_DNA"/>
</dbReference>